<evidence type="ECO:0000256" key="1">
    <source>
        <dbReference type="ARBA" id="ARBA00009437"/>
    </source>
</evidence>
<organism evidence="6 7">
    <name type="scientific">Zymomonas mobilis subsp. pomaceae (strain ATCC 29192 / DSM 22645 / JCM 10191 / CCUG 17912 / NBRC 13757 / NCIMB 11200 / NRRL B-4491 / Barker I)</name>
    <dbReference type="NCBI Taxonomy" id="579138"/>
    <lineage>
        <taxon>Bacteria</taxon>
        <taxon>Pseudomonadati</taxon>
        <taxon>Pseudomonadota</taxon>
        <taxon>Alphaproteobacteria</taxon>
        <taxon>Sphingomonadales</taxon>
        <taxon>Zymomonadaceae</taxon>
        <taxon>Zymomonas</taxon>
    </lineage>
</organism>
<dbReference type="Gene3D" id="3.40.190.290">
    <property type="match status" value="1"/>
</dbReference>
<dbReference type="STRING" id="579138.Zymop_1504"/>
<dbReference type="Gene3D" id="1.10.10.10">
    <property type="entry name" value="Winged helix-like DNA-binding domain superfamily/Winged helix DNA-binding domain"/>
    <property type="match status" value="1"/>
</dbReference>
<dbReference type="Pfam" id="PF03466">
    <property type="entry name" value="LysR_substrate"/>
    <property type="match status" value="1"/>
</dbReference>
<sequence>MAMYNLNDIYYYVQVVEHGGFTQASRATGIPKSKLSRRITELENRLGVRLLQRSTRHFSVTEIGRIYFDHCQTVIFEAENAEKAIEETHQEPCGLVRLSCPIALLHATLSPILAAFLARYPKVKLQMEATNRSVNPISDAIDLAIRVRPLPFEDSDLTMRQLTSRKQILVASPNLIRQYAPLEKPEDLSHWPAFANATLLKSYSWQLFGPSDEIVTINYEPRFVTTDMFALQEAAIAGLGVVHLPFMIVRQALERGQLIELLPNWSLKPEIIHVVYPTRRGLLPSVRALLNMLIEHFKNLNDE</sequence>
<dbReference type="RefSeq" id="WP_013934782.1">
    <property type="nucleotide sequence ID" value="NC_015709.1"/>
</dbReference>
<gene>
    <name evidence="6" type="ordered locus">Zymop_1504</name>
</gene>
<dbReference type="GO" id="GO:0006351">
    <property type="term" value="P:DNA-templated transcription"/>
    <property type="evidence" value="ECO:0007669"/>
    <property type="project" value="TreeGrafter"/>
</dbReference>
<dbReference type="SUPFAM" id="SSF53850">
    <property type="entry name" value="Periplasmic binding protein-like II"/>
    <property type="match status" value="1"/>
</dbReference>
<dbReference type="GO" id="GO:0003700">
    <property type="term" value="F:DNA-binding transcription factor activity"/>
    <property type="evidence" value="ECO:0007669"/>
    <property type="project" value="InterPro"/>
</dbReference>
<dbReference type="FunFam" id="1.10.10.10:FF:000001">
    <property type="entry name" value="LysR family transcriptional regulator"/>
    <property type="match status" value="1"/>
</dbReference>
<accession>F8EVQ7</accession>
<feature type="domain" description="HTH lysR-type" evidence="5">
    <location>
        <begin position="4"/>
        <end position="61"/>
    </location>
</feature>
<dbReference type="InterPro" id="IPR036388">
    <property type="entry name" value="WH-like_DNA-bd_sf"/>
</dbReference>
<dbReference type="EMBL" id="CP002865">
    <property type="protein sequence ID" value="AEI38394.1"/>
    <property type="molecule type" value="Genomic_DNA"/>
</dbReference>
<dbReference type="CDD" id="cd08473">
    <property type="entry name" value="PBP2_CrgA_like_4"/>
    <property type="match status" value="1"/>
</dbReference>
<dbReference type="Pfam" id="PF00126">
    <property type="entry name" value="HTH_1"/>
    <property type="match status" value="1"/>
</dbReference>
<dbReference type="PATRIC" id="fig|579138.3.peg.1594"/>
<dbReference type="HOGENOM" id="CLU_039613_16_2_5"/>
<keyword evidence="2" id="KW-0805">Transcription regulation</keyword>
<evidence type="ECO:0000256" key="2">
    <source>
        <dbReference type="ARBA" id="ARBA00023015"/>
    </source>
</evidence>
<dbReference type="InterPro" id="IPR036390">
    <property type="entry name" value="WH_DNA-bd_sf"/>
</dbReference>
<proteinExistence type="inferred from homology"/>
<dbReference type="PROSITE" id="PS50931">
    <property type="entry name" value="HTH_LYSR"/>
    <property type="match status" value="1"/>
</dbReference>
<keyword evidence="4" id="KW-0804">Transcription</keyword>
<evidence type="ECO:0000256" key="3">
    <source>
        <dbReference type="ARBA" id="ARBA00023125"/>
    </source>
</evidence>
<reference evidence="6 7" key="1">
    <citation type="journal article" date="2011" name="J. Bacteriol.">
        <title>Genome sequence of the ethanol-producing Zymomonas mobilis subsp. pomaceae lectotype strain ATCC 29192.</title>
        <authorList>
            <person name="Kouvelis V.N."/>
            <person name="Davenport K.W."/>
            <person name="Brettin T.S."/>
            <person name="Bruce D."/>
            <person name="Detter C."/>
            <person name="Han C.S."/>
            <person name="Nolan M."/>
            <person name="Tapia R."/>
            <person name="Damoulaki A."/>
            <person name="Kyrpides N.C."/>
            <person name="Typas M.A."/>
            <person name="Pappas K.M."/>
        </authorList>
    </citation>
    <scope>NUCLEOTIDE SEQUENCE [LARGE SCALE GENOMIC DNA]</scope>
    <source>
        <strain evidence="7">ATCC 29192 / DSM 22645 / JCM 10191 / CCUG 17912 / NBRC 13757 / NCIMB 11200 / NRRL B-4491 / Barker I</strain>
    </source>
</reference>
<dbReference type="InterPro" id="IPR058163">
    <property type="entry name" value="LysR-type_TF_proteobact-type"/>
</dbReference>
<dbReference type="PANTHER" id="PTHR30537">
    <property type="entry name" value="HTH-TYPE TRANSCRIPTIONAL REGULATOR"/>
    <property type="match status" value="1"/>
</dbReference>
<dbReference type="eggNOG" id="COG0583">
    <property type="taxonomic scope" value="Bacteria"/>
</dbReference>
<evidence type="ECO:0000313" key="6">
    <source>
        <dbReference type="EMBL" id="AEI38394.1"/>
    </source>
</evidence>
<evidence type="ECO:0000313" key="7">
    <source>
        <dbReference type="Proteomes" id="UP000000491"/>
    </source>
</evidence>
<dbReference type="KEGG" id="zmp:Zymop_1504"/>
<comment type="similarity">
    <text evidence="1">Belongs to the LysR transcriptional regulatory family.</text>
</comment>
<dbReference type="GO" id="GO:0043565">
    <property type="term" value="F:sequence-specific DNA binding"/>
    <property type="evidence" value="ECO:0007669"/>
    <property type="project" value="TreeGrafter"/>
</dbReference>
<dbReference type="InterPro" id="IPR000847">
    <property type="entry name" value="LysR_HTH_N"/>
</dbReference>
<evidence type="ECO:0000259" key="5">
    <source>
        <dbReference type="PROSITE" id="PS50931"/>
    </source>
</evidence>
<name>F8EVQ7_ZYMMT</name>
<dbReference type="InterPro" id="IPR005119">
    <property type="entry name" value="LysR_subst-bd"/>
</dbReference>
<dbReference type="PANTHER" id="PTHR30537:SF31">
    <property type="entry name" value="TRANSCRIPTIONAL REGULATOR, LYSR FAMILY"/>
    <property type="match status" value="1"/>
</dbReference>
<keyword evidence="3" id="KW-0238">DNA-binding</keyword>
<dbReference type="SUPFAM" id="SSF46785">
    <property type="entry name" value="Winged helix' DNA-binding domain"/>
    <property type="match status" value="1"/>
</dbReference>
<evidence type="ECO:0000256" key="4">
    <source>
        <dbReference type="ARBA" id="ARBA00023163"/>
    </source>
</evidence>
<protein>
    <submittedName>
        <fullName evidence="6">Transcriptional regulator, LysR family</fullName>
    </submittedName>
</protein>
<dbReference type="Proteomes" id="UP000000491">
    <property type="component" value="Chromosome"/>
</dbReference>
<dbReference type="AlphaFoldDB" id="F8EVQ7"/>